<protein>
    <submittedName>
        <fullName evidence="1">Glycosyltransferase</fullName>
    </submittedName>
</protein>
<gene>
    <name evidence="1" type="ORF">EBB54_14135</name>
</gene>
<dbReference type="Pfam" id="PF13692">
    <property type="entry name" value="Glyco_trans_1_4"/>
    <property type="match status" value="1"/>
</dbReference>
<name>A0A3R8KUX7_9FIRM</name>
<dbReference type="Proteomes" id="UP000274920">
    <property type="component" value="Unassembled WGS sequence"/>
</dbReference>
<keyword evidence="2" id="KW-1185">Reference proteome</keyword>
<dbReference type="Gene3D" id="3.40.50.2000">
    <property type="entry name" value="Glycogen Phosphorylase B"/>
    <property type="match status" value="2"/>
</dbReference>
<comment type="caution">
    <text evidence="1">The sequence shown here is derived from an EMBL/GenBank/DDBJ whole genome shotgun (WGS) entry which is preliminary data.</text>
</comment>
<accession>A0A3R8KUX7</accession>
<dbReference type="GO" id="GO:0016740">
    <property type="term" value="F:transferase activity"/>
    <property type="evidence" value="ECO:0007669"/>
    <property type="project" value="UniProtKB-KW"/>
</dbReference>
<organism evidence="1 2">
    <name type="scientific">Schaedlerella arabinosiphila</name>
    <dbReference type="NCBI Taxonomy" id="2044587"/>
    <lineage>
        <taxon>Bacteria</taxon>
        <taxon>Bacillati</taxon>
        <taxon>Bacillota</taxon>
        <taxon>Clostridia</taxon>
        <taxon>Lachnospirales</taxon>
        <taxon>Lachnospiraceae</taxon>
        <taxon>Schaedlerella</taxon>
    </lineage>
</organism>
<keyword evidence="1" id="KW-0808">Transferase</keyword>
<sequence length="370" mass="43488">MKRGLFIIYNDLKSSGGVNIKIHNQICTMNDNGLKVDTLLMKPNYICGYKILYRMPFTNIVPNWKYDATLKKYDFIYLRRPYFMNVFFLIFLKNVKKNNHNTKVVMEIPTYPYDKEIIKKRTNYTLLIKDMITRKRINRYVDRITVVGNEKEIFGVKTIKILNGYNVIETRKRKPRAEIKSINLVAAAMFDYWHGYDRLIHGLREYYDKGGEQEITLFFVGEGPEKNKYMKLVNDLCLHEHIQFLGLLEKAKILEVYDNSDIGVCSLGAYRKDLFYSCELKSREYLTVGLPIITGVRLDVMDNDKLNKYILEFPNDDSVIDFDEIIGFYEKLYVHNDSSVSMIQEIRECAENELNMSKALSGLIEYLREA</sequence>
<evidence type="ECO:0000313" key="1">
    <source>
        <dbReference type="EMBL" id="RRK32374.1"/>
    </source>
</evidence>
<dbReference type="SUPFAM" id="SSF53756">
    <property type="entry name" value="UDP-Glycosyltransferase/glycogen phosphorylase"/>
    <property type="match status" value="1"/>
</dbReference>
<dbReference type="EMBL" id="RHJS01000002">
    <property type="protein sequence ID" value="RRK32374.1"/>
    <property type="molecule type" value="Genomic_DNA"/>
</dbReference>
<reference evidence="1" key="1">
    <citation type="submission" date="2018-10" db="EMBL/GenBank/DDBJ databases">
        <title>Schaedlerella arabinophila gen. nov. sp. nov., isolated from the mouse intestinal tract and comparative analysis with the genome of the closely related altered Schaedler flora strain ASF502.</title>
        <authorList>
            <person name="Miyake S."/>
            <person name="Soh M."/>
            <person name="Seedorf H."/>
        </authorList>
    </citation>
    <scope>NUCLEOTIDE SEQUENCE [LARGE SCALE GENOMIC DNA]</scope>
    <source>
        <strain evidence="1">DSM 106076</strain>
    </source>
</reference>
<evidence type="ECO:0000313" key="2">
    <source>
        <dbReference type="Proteomes" id="UP000274920"/>
    </source>
</evidence>
<proteinExistence type="predicted"/>
<dbReference type="AlphaFoldDB" id="A0A3R8KUX7"/>